<comment type="caution">
    <text evidence="1">The sequence shown here is derived from an EMBL/GenBank/DDBJ whole genome shotgun (WGS) entry which is preliminary data.</text>
</comment>
<organism evidence="1 2">
    <name type="scientific">Coemansia nantahalensis</name>
    <dbReference type="NCBI Taxonomy" id="2789366"/>
    <lineage>
        <taxon>Eukaryota</taxon>
        <taxon>Fungi</taxon>
        <taxon>Fungi incertae sedis</taxon>
        <taxon>Zoopagomycota</taxon>
        <taxon>Kickxellomycotina</taxon>
        <taxon>Kickxellomycetes</taxon>
        <taxon>Kickxellales</taxon>
        <taxon>Kickxellaceae</taxon>
        <taxon>Coemansia</taxon>
    </lineage>
</organism>
<gene>
    <name evidence="1" type="primary">clc1</name>
    <name evidence="1" type="ORF">IWQ57_004726</name>
</gene>
<keyword evidence="2" id="KW-1185">Reference proteome</keyword>
<dbReference type="Proteomes" id="UP001140234">
    <property type="component" value="Unassembled WGS sequence"/>
</dbReference>
<dbReference type="EMBL" id="JANBUJ010001961">
    <property type="protein sequence ID" value="KAJ2765570.1"/>
    <property type="molecule type" value="Genomic_DNA"/>
</dbReference>
<reference evidence="1" key="1">
    <citation type="submission" date="2022-07" db="EMBL/GenBank/DDBJ databases">
        <title>Phylogenomic reconstructions and comparative analyses of Kickxellomycotina fungi.</title>
        <authorList>
            <person name="Reynolds N.K."/>
            <person name="Stajich J.E."/>
            <person name="Barry K."/>
            <person name="Grigoriev I.V."/>
            <person name="Crous P."/>
            <person name="Smith M.E."/>
        </authorList>
    </citation>
    <scope>NUCLEOTIDE SEQUENCE</scope>
    <source>
        <strain evidence="1">CBS 109366</strain>
    </source>
</reference>
<name>A0ACC1JR06_9FUNG</name>
<proteinExistence type="predicted"/>
<evidence type="ECO:0000313" key="2">
    <source>
        <dbReference type="Proteomes" id="UP001140234"/>
    </source>
</evidence>
<protein>
    <submittedName>
        <fullName evidence="1">Clathrin light chain</fullName>
    </submittedName>
</protein>
<evidence type="ECO:0000313" key="1">
    <source>
        <dbReference type="EMBL" id="KAJ2765570.1"/>
    </source>
</evidence>
<accession>A0ACC1JR06</accession>
<sequence>MEDDPMADFLARERAALGDAAAQFQSGDSSGRPTPQLASDAGSFSPSSATPFSPGTSAAASVFSPPAAATSPPPPPPPRASEFEREWQSKHRDAIDERDRAAEAKHGEIVAEARQAIDRFYEEYNEKKDKAIADNRASQAVEAQAADRGSLWERTVRQIDLATKDTSIATAVPAQEVRDTSRMRDLLQDLRRDADAPGNKPRKQQSASA</sequence>